<evidence type="ECO:0000313" key="3">
    <source>
        <dbReference type="Proteomes" id="UP000186817"/>
    </source>
</evidence>
<feature type="region of interest" description="Disordered" evidence="1">
    <location>
        <begin position="886"/>
        <end position="930"/>
    </location>
</feature>
<dbReference type="Proteomes" id="UP000186817">
    <property type="component" value="Unassembled WGS sequence"/>
</dbReference>
<accession>A0A1Q9CA66</accession>
<name>A0A1Q9CA66_SYMMI</name>
<reference evidence="2 3" key="1">
    <citation type="submission" date="2016-02" db="EMBL/GenBank/DDBJ databases">
        <title>Genome analysis of coral dinoflagellate symbionts highlights evolutionary adaptations to a symbiotic lifestyle.</title>
        <authorList>
            <person name="Aranda M."/>
            <person name="Li Y."/>
            <person name="Liew Y.J."/>
            <person name="Baumgarten S."/>
            <person name="Simakov O."/>
            <person name="Wilson M."/>
            <person name="Piel J."/>
            <person name="Ashoor H."/>
            <person name="Bougouffa S."/>
            <person name="Bajic V.B."/>
            <person name="Ryu T."/>
            <person name="Ravasi T."/>
            <person name="Bayer T."/>
            <person name="Micklem G."/>
            <person name="Kim H."/>
            <person name="Bhak J."/>
            <person name="Lajeunesse T.C."/>
            <person name="Voolstra C.R."/>
        </authorList>
    </citation>
    <scope>NUCLEOTIDE SEQUENCE [LARGE SCALE GENOMIC DNA]</scope>
    <source>
        <strain evidence="2 3">CCMP2467</strain>
    </source>
</reference>
<dbReference type="Gene3D" id="3.90.550.20">
    <property type="match status" value="1"/>
</dbReference>
<feature type="region of interest" description="Disordered" evidence="1">
    <location>
        <begin position="1"/>
        <end position="60"/>
    </location>
</feature>
<dbReference type="AlphaFoldDB" id="A0A1Q9CA66"/>
<feature type="compositionally biased region" description="Basic and acidic residues" evidence="1">
    <location>
        <begin position="1010"/>
        <end position="1026"/>
    </location>
</feature>
<evidence type="ECO:0000313" key="2">
    <source>
        <dbReference type="EMBL" id="OLP79798.1"/>
    </source>
</evidence>
<feature type="compositionally biased region" description="Low complexity" evidence="1">
    <location>
        <begin position="916"/>
        <end position="930"/>
    </location>
</feature>
<dbReference type="OrthoDB" id="434103at2759"/>
<feature type="compositionally biased region" description="Pro residues" evidence="1">
    <location>
        <begin position="901"/>
        <end position="914"/>
    </location>
</feature>
<evidence type="ECO:0000256" key="1">
    <source>
        <dbReference type="SAM" id="MobiDB-lite"/>
    </source>
</evidence>
<feature type="region of interest" description="Disordered" evidence="1">
    <location>
        <begin position="1010"/>
        <end position="1053"/>
    </location>
</feature>
<keyword evidence="3" id="KW-1185">Reference proteome</keyword>
<sequence>MWRLRPASSGHEIIDLDSAPEALPTDFDAETWSNKRRRKDTPRPSSSSAGQPLSELDKQRQESVATALQLYSNPEEAGIKLLLPSAMDLTDNPFTHCPTERLATSCLHSQWVPFAIFGRLLDGLPSMQDSRHSSPSIDQPSDYKSIFFGAYSQGPLVGLRAQTRRYPMVSRLLNAVLYTLSGVHNHSTVFLARNRAMGLHSDTQNHQDVPNVLIPLSVFSGGQLFVESEEGWNTPEALSSCRAKLIAGNMWLELSTPVFSGRTRAMPPSQEAMPFIVLSDSTLQYLLWMDGSGKSYGVETVDHDPLRQAVICPGASLVMPREGPVRTPPVLEVLAWHFIRVLGHVQPFPTDHQPLTDLLKKYYYSDTNVRLIPLRESLHPNKQGAYDWLADVRDQYGLSGDDLADQTIMSLQGNDPGLVEQLYSSNDCHFRPSIAQKAIGLLLGRARTEMMRTHPNSVHVLVVCSWNVKGDFVHQEMHATAELCRAKSLRELGSIAARHTHKPWVLRKFLEPDATDRPMPLTAFQTYIHDDKPEPREVFKARLPEFKRTFCNDGDLFDTLTLHAGEHGAHLCTNLKQPAHRADIFRYIYHYTHGGLYIDIKFGFKVQFAYLMEILAADWGLAQKQQSLERGLGPTQEGKLPSEFLLMAIGVKKDHIFQGIIYGQPKHPLFMRAIAHAFSKDIFARIANIEYMIFCKALWKFLKDDMQEEPSVDWNISPTYGPVYLLQEKHSHQLKSRKDMGNDGHYFVTATNITVAYTRCWNWQKGFKGDPAANERRATTMLKSLPQAVAAAMDARRDLGQDESGALPGGELISDDVQASISNNSFEDIMEAVRHERNYSDISAEDVMRCIPRGLILHPSKTGWLSCRHCSKNGKLLEFPNDIGVKHHSRGGPSTSLARPLPRPRPAHLPPRPPLRYRLPTDGPSTLSRPLSLRPIPLVSRKTRPLTLAMGPHLGISRWRWRTCGVNNRLVIYMPKDGKRVRKLRIEHDIGDTPAKQRLLRSKLVDKRHTEDVGPISDKRQKEDRSFSQQAWEDGSWWHSSDWRSASSSWSWK</sequence>
<dbReference type="EMBL" id="LSRX01001447">
    <property type="protein sequence ID" value="OLP79798.1"/>
    <property type="molecule type" value="Genomic_DNA"/>
</dbReference>
<gene>
    <name evidence="2" type="ORF">AK812_SmicGene39876</name>
</gene>
<protein>
    <submittedName>
        <fullName evidence="2">Uncharacterized protein</fullName>
    </submittedName>
</protein>
<organism evidence="2 3">
    <name type="scientific">Symbiodinium microadriaticum</name>
    <name type="common">Dinoflagellate</name>
    <name type="synonym">Zooxanthella microadriatica</name>
    <dbReference type="NCBI Taxonomy" id="2951"/>
    <lineage>
        <taxon>Eukaryota</taxon>
        <taxon>Sar</taxon>
        <taxon>Alveolata</taxon>
        <taxon>Dinophyceae</taxon>
        <taxon>Suessiales</taxon>
        <taxon>Symbiodiniaceae</taxon>
        <taxon>Symbiodinium</taxon>
    </lineage>
</organism>
<proteinExistence type="predicted"/>
<feature type="compositionally biased region" description="Low complexity" evidence="1">
    <location>
        <begin position="1037"/>
        <end position="1053"/>
    </location>
</feature>
<comment type="caution">
    <text evidence="2">The sequence shown here is derived from an EMBL/GenBank/DDBJ whole genome shotgun (WGS) entry which is preliminary data.</text>
</comment>